<reference evidence="1 2" key="1">
    <citation type="submission" date="2016-10" db="EMBL/GenBank/DDBJ databases">
        <authorList>
            <person name="de Groot N.N."/>
        </authorList>
    </citation>
    <scope>NUCLEOTIDE SEQUENCE [LARGE SCALE GENOMIC DNA]</scope>
    <source>
        <strain evidence="1 2">CGMCC 1.12333</strain>
    </source>
</reference>
<keyword evidence="2" id="KW-1185">Reference proteome</keyword>
<dbReference type="AlphaFoldDB" id="A0A1I7HFP3"/>
<evidence type="ECO:0000313" key="1">
    <source>
        <dbReference type="EMBL" id="SFU59543.1"/>
    </source>
</evidence>
<sequence length="40" mass="4815">MLLETLENYYVTESCYLIDILRSSFLKILNYKKEKALKIN</sequence>
<name>A0A1I7HFP3_9FLAO</name>
<organism evidence="1 2">
    <name type="scientific">Pustulibacterium marinum</name>
    <dbReference type="NCBI Taxonomy" id="1224947"/>
    <lineage>
        <taxon>Bacteria</taxon>
        <taxon>Pseudomonadati</taxon>
        <taxon>Bacteroidota</taxon>
        <taxon>Flavobacteriia</taxon>
        <taxon>Flavobacteriales</taxon>
        <taxon>Flavobacteriaceae</taxon>
        <taxon>Pustulibacterium</taxon>
    </lineage>
</organism>
<accession>A0A1I7HFP3</accession>
<evidence type="ECO:0000313" key="2">
    <source>
        <dbReference type="Proteomes" id="UP000199138"/>
    </source>
</evidence>
<dbReference type="EMBL" id="FPBK01000009">
    <property type="protein sequence ID" value="SFU59543.1"/>
    <property type="molecule type" value="Genomic_DNA"/>
</dbReference>
<gene>
    <name evidence="1" type="ORF">SAMN05216480_10923</name>
</gene>
<dbReference type="Proteomes" id="UP000199138">
    <property type="component" value="Unassembled WGS sequence"/>
</dbReference>
<protein>
    <submittedName>
        <fullName evidence="1">Uncharacterized protein</fullName>
    </submittedName>
</protein>
<proteinExistence type="predicted"/>